<dbReference type="EMBL" id="CP050804">
    <property type="protein sequence ID" value="QJC21714.1"/>
    <property type="molecule type" value="Genomic_DNA"/>
</dbReference>
<dbReference type="Gene3D" id="3.20.20.80">
    <property type="entry name" value="Glycosidases"/>
    <property type="match status" value="1"/>
</dbReference>
<evidence type="ECO:0000313" key="18">
    <source>
        <dbReference type="EMBL" id="QJC21714.1"/>
    </source>
</evidence>
<gene>
    <name evidence="18" type="primary">treZ</name>
    <name evidence="18" type="ORF">HC352_03790</name>
</gene>
<dbReference type="GO" id="GO:0005737">
    <property type="term" value="C:cytoplasm"/>
    <property type="evidence" value="ECO:0007669"/>
    <property type="project" value="UniProtKB-SubCell"/>
</dbReference>
<feature type="site" description="Transition state stabilizer" evidence="16">
    <location>
        <position position="374"/>
    </location>
</feature>
<evidence type="ECO:0000256" key="8">
    <source>
        <dbReference type="ARBA" id="ARBA00023277"/>
    </source>
</evidence>
<dbReference type="SMART" id="SM00642">
    <property type="entry name" value="Aamy"/>
    <property type="match status" value="1"/>
</dbReference>
<dbReference type="Gene3D" id="1.10.10.760">
    <property type="entry name" value="E-set domains of sugar-utilizing enzymes"/>
    <property type="match status" value="1"/>
</dbReference>
<protein>
    <recommendedName>
        <fullName evidence="5 13">Malto-oligosyltrehalose trehalohydrolase</fullName>
        <shortName evidence="14">MTHase</shortName>
        <ecNumber evidence="4 13">3.2.1.141</ecNumber>
    </recommendedName>
    <alternativeName>
        <fullName evidence="11 14">4-alpha-D-((1-&gt;4)-alpha-D-glucano)trehalose trehalohydrolase</fullName>
    </alternativeName>
    <alternativeName>
        <fullName evidence="10 14">Maltooligosyl trehalose trehalohydrolase</fullName>
    </alternativeName>
</protein>
<dbReference type="RefSeq" id="WP_168917654.1">
    <property type="nucleotide sequence ID" value="NZ_CP050804.1"/>
</dbReference>
<dbReference type="AlphaFoldDB" id="A0A6H2EKJ7"/>
<evidence type="ECO:0000256" key="14">
    <source>
        <dbReference type="PIRNR" id="PIRNR006337"/>
    </source>
</evidence>
<feature type="active site" description="Nucleophile" evidence="15">
    <location>
        <position position="242"/>
    </location>
</feature>
<evidence type="ECO:0000256" key="3">
    <source>
        <dbReference type="ARBA" id="ARBA00008061"/>
    </source>
</evidence>
<evidence type="ECO:0000256" key="2">
    <source>
        <dbReference type="ARBA" id="ARBA00005199"/>
    </source>
</evidence>
<evidence type="ECO:0000256" key="15">
    <source>
        <dbReference type="PIRSR" id="PIRSR006337-1"/>
    </source>
</evidence>
<dbReference type="PANTHER" id="PTHR43651">
    <property type="entry name" value="1,4-ALPHA-GLUCAN-BRANCHING ENZYME"/>
    <property type="match status" value="1"/>
</dbReference>
<dbReference type="Gene3D" id="2.60.40.10">
    <property type="entry name" value="Immunoglobulins"/>
    <property type="match status" value="1"/>
</dbReference>
<dbReference type="GO" id="GO:0005992">
    <property type="term" value="P:trehalose biosynthetic process"/>
    <property type="evidence" value="ECO:0007669"/>
    <property type="project" value="UniProtKB-UniRule"/>
</dbReference>
<comment type="similarity">
    <text evidence="3 14">Belongs to the glycosyl hydrolase 13 family.</text>
</comment>
<dbReference type="PIRSF" id="PIRSF006337">
    <property type="entry name" value="Trehalose_TreZ"/>
    <property type="match status" value="1"/>
</dbReference>
<accession>A0A6H2EKJ7</accession>
<evidence type="ECO:0000256" key="13">
    <source>
        <dbReference type="NCBIfam" id="TIGR02402"/>
    </source>
</evidence>
<evidence type="ECO:0000259" key="17">
    <source>
        <dbReference type="SMART" id="SM00642"/>
    </source>
</evidence>
<name>A0A6H2EKJ7_9ACTO</name>
<sequence length="578" mass="64560">MDISVWAPDAHNVYAIVDNRRIALQAKPDGTWHINLAPGTQYFLQLDDSDLKLPDPRSMCQAAGAHGPSTVIDPQSFVFAAHDWVCPDLGGKVFYELHIGTFTPEGTFRSAIERLDDLVALGIDAIELMPINPIPGTRGWGYDSVSLFALNPHYGTAEDLVAFIDSAHTRGIAVCLDIVYNHFGPDGNYLAQFGPYFTHLHHTPWGDGVNFDGHNASHVRQYFIDNALMWVRDYRLDALRLDATDFLIDESSRHIVADISDNIAAYSRQSGRRITLIAENNSNTPRTLAPVGEGGWGMDMQWVDDVHHALHVWLTGEKNAFYIDHADHGTLAKAFTSGMTRTGQHSIFEGKPCGHPVPDHLSGHSFVVFDENHDQVGNRLIGDRPSHSLPLSDVAISRALILLSPFTPMLFMGEEWAATTPFMFFTDHGPEIGPHIKAGREKEFESWDLASVYPAGNTMIDPQDIRAFTLSKLNWSEAESGDHRRLRDFVRELIRLRKENADIASGDRHQTQFVLSPSRSSGWMRRGAILIIFARHANTTVDIPIEEEQVLTSWETVEFHSRQAFFAQPGVIVVNTKS</sequence>
<dbReference type="InterPro" id="IPR044901">
    <property type="entry name" value="Trehalose_TreZ_E-set_sf"/>
</dbReference>
<dbReference type="Pfam" id="PF00128">
    <property type="entry name" value="Alpha-amylase"/>
    <property type="match status" value="1"/>
</dbReference>
<keyword evidence="7 14" id="KW-0378">Hydrolase</keyword>
<dbReference type="CDD" id="cd11325">
    <property type="entry name" value="AmyAc_GTHase"/>
    <property type="match status" value="1"/>
</dbReference>
<proteinExistence type="inferred from homology"/>
<reference evidence="18 19" key="1">
    <citation type="submission" date="2020-03" db="EMBL/GenBank/DDBJ databases">
        <title>Complete genome of Arcanobacterium buesumensis sp. nov. strain 2701.</title>
        <authorList>
            <person name="Borowiak M."/>
            <person name="Alssahen M."/>
            <person name="Laemmler C."/>
            <person name="Malorny B."/>
            <person name="Hassan A."/>
            <person name="Prenger-Berninghoff E."/>
            <person name="Ploetz M."/>
            <person name="Abdulmawjood A."/>
        </authorList>
    </citation>
    <scope>NUCLEOTIDE SEQUENCE [LARGE SCALE GENOMIC DNA]</scope>
    <source>
        <strain evidence="18 19">2701</strain>
    </source>
</reference>
<evidence type="ECO:0000313" key="19">
    <source>
        <dbReference type="Proteomes" id="UP000502298"/>
    </source>
</evidence>
<dbReference type="InterPro" id="IPR012768">
    <property type="entry name" value="Trehalose_TreZ"/>
</dbReference>
<comment type="subcellular location">
    <subcellularLocation>
        <location evidence="1 15">Cytoplasm</location>
    </subcellularLocation>
</comment>
<dbReference type="SUPFAM" id="SSF81296">
    <property type="entry name" value="E set domains"/>
    <property type="match status" value="1"/>
</dbReference>
<dbReference type="NCBIfam" id="TIGR02402">
    <property type="entry name" value="trehalose_TreZ"/>
    <property type="match status" value="1"/>
</dbReference>
<keyword evidence="6" id="KW-0963">Cytoplasm</keyword>
<evidence type="ECO:0000256" key="11">
    <source>
        <dbReference type="ARBA" id="ARBA00033284"/>
    </source>
</evidence>
<evidence type="ECO:0000256" key="5">
    <source>
        <dbReference type="ARBA" id="ARBA00015938"/>
    </source>
</evidence>
<dbReference type="KEGG" id="arca:HC352_03790"/>
<evidence type="ECO:0000256" key="7">
    <source>
        <dbReference type="ARBA" id="ARBA00022801"/>
    </source>
</evidence>
<evidence type="ECO:0000256" key="1">
    <source>
        <dbReference type="ARBA" id="ARBA00004496"/>
    </source>
</evidence>
<evidence type="ECO:0000256" key="10">
    <source>
        <dbReference type="ARBA" id="ARBA00032057"/>
    </source>
</evidence>
<dbReference type="EC" id="3.2.1.141" evidence="4 13"/>
<organism evidence="18 19">
    <name type="scientific">Arcanobacterium buesumense</name>
    <dbReference type="NCBI Taxonomy" id="2722751"/>
    <lineage>
        <taxon>Bacteria</taxon>
        <taxon>Bacillati</taxon>
        <taxon>Actinomycetota</taxon>
        <taxon>Actinomycetes</taxon>
        <taxon>Actinomycetales</taxon>
        <taxon>Actinomycetaceae</taxon>
        <taxon>Arcanobacterium</taxon>
    </lineage>
</organism>
<evidence type="ECO:0000256" key="4">
    <source>
        <dbReference type="ARBA" id="ARBA00012268"/>
    </source>
</evidence>
<comment type="catalytic activity">
    <reaction evidence="12 14">
        <text>hydrolysis of (1-&gt;4)-alpha-D-glucosidic linkage in 4-alpha-D-[(1-&gt;4)-alpha-D-glucanosyl]n trehalose to yield trehalose and (1-&gt;4)-alpha-D-glucan.</text>
        <dbReference type="EC" id="3.2.1.141"/>
    </reaction>
</comment>
<dbReference type="SUPFAM" id="SSF51445">
    <property type="entry name" value="(Trans)glycosidases"/>
    <property type="match status" value="1"/>
</dbReference>
<dbReference type="InterPro" id="IPR013783">
    <property type="entry name" value="Ig-like_fold"/>
</dbReference>
<comment type="pathway">
    <text evidence="2 14">Glycan biosynthesis; trehalose biosynthesis.</text>
</comment>
<dbReference type="PANTHER" id="PTHR43651:SF11">
    <property type="entry name" value="MALTO-OLIGOSYLTREHALOSE TREHALOHYDROLASE"/>
    <property type="match status" value="1"/>
</dbReference>
<evidence type="ECO:0000256" key="6">
    <source>
        <dbReference type="ARBA" id="ARBA00022490"/>
    </source>
</evidence>
<dbReference type="InterPro" id="IPR017853">
    <property type="entry name" value="GH"/>
</dbReference>
<keyword evidence="9 14" id="KW-0326">Glycosidase</keyword>
<evidence type="ECO:0000256" key="16">
    <source>
        <dbReference type="PIRSR" id="PIRSR006337-3"/>
    </source>
</evidence>
<dbReference type="InterPro" id="IPR014756">
    <property type="entry name" value="Ig_E-set"/>
</dbReference>
<feature type="domain" description="Glycosyl hydrolase family 13 catalytic" evidence="17">
    <location>
        <begin position="96"/>
        <end position="440"/>
    </location>
</feature>
<evidence type="ECO:0000256" key="9">
    <source>
        <dbReference type="ARBA" id="ARBA00023295"/>
    </source>
</evidence>
<dbReference type="Proteomes" id="UP000502298">
    <property type="component" value="Chromosome"/>
</dbReference>
<dbReference type="UniPathway" id="UPA00299"/>
<keyword evidence="19" id="KW-1185">Reference proteome</keyword>
<keyword evidence="8" id="KW-0119">Carbohydrate metabolism</keyword>
<dbReference type="InterPro" id="IPR006047">
    <property type="entry name" value="GH13_cat_dom"/>
</dbReference>
<feature type="active site" description="Proton donor" evidence="15">
    <location>
        <position position="279"/>
    </location>
</feature>
<dbReference type="GO" id="GO:0033942">
    <property type="term" value="F:4-alpha-D-(1-&gt;4)-alpha-D-glucanotrehalose trehalohydrolase activity"/>
    <property type="evidence" value="ECO:0007669"/>
    <property type="project" value="UniProtKB-EC"/>
</dbReference>
<evidence type="ECO:0000256" key="12">
    <source>
        <dbReference type="ARBA" id="ARBA00034013"/>
    </source>
</evidence>